<proteinExistence type="predicted"/>
<reference evidence="1 2" key="1">
    <citation type="submission" date="2019-10" db="EMBL/GenBank/DDBJ databases">
        <title>Prolixibacter strains distinguished by the presence of nitrate reductase genes were adept at nitrate-dependent anaerobic corrosion of metallic iron and carbon steel.</title>
        <authorList>
            <person name="Iino T."/>
            <person name="Shono N."/>
            <person name="Ito K."/>
            <person name="Nakamura R."/>
            <person name="Sueoka K."/>
            <person name="Harayama S."/>
            <person name="Ohkuma M."/>
        </authorList>
    </citation>
    <scope>NUCLEOTIDE SEQUENCE [LARGE SCALE GENOMIC DNA]</scope>
    <source>
        <strain evidence="1 2">JCM 13498</strain>
    </source>
</reference>
<organism evidence="1 2">
    <name type="scientific">Prolixibacter bellariivorans</name>
    <dbReference type="NCBI Taxonomy" id="314319"/>
    <lineage>
        <taxon>Bacteria</taxon>
        <taxon>Pseudomonadati</taxon>
        <taxon>Bacteroidota</taxon>
        <taxon>Bacteroidia</taxon>
        <taxon>Marinilabiliales</taxon>
        <taxon>Prolixibacteraceae</taxon>
        <taxon>Prolixibacter</taxon>
    </lineage>
</organism>
<name>A0A5M4AXX1_9BACT</name>
<dbReference type="EMBL" id="BLAX01000001">
    <property type="protein sequence ID" value="GET32528.1"/>
    <property type="molecule type" value="Genomic_DNA"/>
</dbReference>
<keyword evidence="2" id="KW-1185">Reference proteome</keyword>
<comment type="caution">
    <text evidence="1">The sequence shown here is derived from an EMBL/GenBank/DDBJ whole genome shotgun (WGS) entry which is preliminary data.</text>
</comment>
<gene>
    <name evidence="1" type="ORF">PbJCM13498_13910</name>
</gene>
<accession>A0A5M4AXX1</accession>
<protein>
    <submittedName>
        <fullName evidence="1">Uncharacterized protein</fullName>
    </submittedName>
</protein>
<sequence length="237" mass="27531">MLPWGVRAKDWGWSVGGGYSHLNYSHERQSSPAGFYGSSFYPKFNLFLTSERRENIFQFAMWNFNNWKYNDSNESAPEQKMMKLMVAWEQHRYLTKKQNSMFRLYVGPEAGISYRKWNLNYDGGTDLMYHWTNVGGGIVVGSMVNIVPGIGLDVQANAKGTVGFYSSTPQYYANSSGVESGFDLGLTAQAYFNLNDRVQICPQWSYLYGRDYNKRYSLMLWEQRWSVSIKFMPFHEK</sequence>
<dbReference type="Proteomes" id="UP000391834">
    <property type="component" value="Unassembled WGS sequence"/>
</dbReference>
<evidence type="ECO:0000313" key="1">
    <source>
        <dbReference type="EMBL" id="GET32528.1"/>
    </source>
</evidence>
<evidence type="ECO:0000313" key="2">
    <source>
        <dbReference type="Proteomes" id="UP000391834"/>
    </source>
</evidence>
<dbReference type="AlphaFoldDB" id="A0A5M4AXX1"/>